<dbReference type="CDD" id="cd17319">
    <property type="entry name" value="MFS_ExuT_GudP_like"/>
    <property type="match status" value="1"/>
</dbReference>
<dbReference type="SUPFAM" id="SSF103473">
    <property type="entry name" value="MFS general substrate transporter"/>
    <property type="match status" value="1"/>
</dbReference>
<feature type="transmembrane region" description="Helical" evidence="7">
    <location>
        <begin position="382"/>
        <end position="405"/>
    </location>
</feature>
<organism evidence="9 10">
    <name type="scientific">Aneurinibacillus aneurinilyticus ATCC 12856</name>
    <dbReference type="NCBI Taxonomy" id="649747"/>
    <lineage>
        <taxon>Bacteria</taxon>
        <taxon>Bacillati</taxon>
        <taxon>Bacillota</taxon>
        <taxon>Bacilli</taxon>
        <taxon>Bacillales</taxon>
        <taxon>Paenibacillaceae</taxon>
        <taxon>Aneurinibacillus group</taxon>
        <taxon>Aneurinibacillus</taxon>
    </lineage>
</organism>
<feature type="transmembrane region" description="Helical" evidence="7">
    <location>
        <begin position="254"/>
        <end position="271"/>
    </location>
</feature>
<dbReference type="AlphaFoldDB" id="U1X9D0"/>
<keyword evidence="10" id="KW-1185">Reference proteome</keyword>
<gene>
    <name evidence="9" type="ORF">HMPREF0083_00311</name>
</gene>
<name>U1X9D0_ANEAE</name>
<dbReference type="EMBL" id="AWSJ01000032">
    <property type="protein sequence ID" value="ERI11575.1"/>
    <property type="molecule type" value="Genomic_DNA"/>
</dbReference>
<dbReference type="Proteomes" id="UP000016511">
    <property type="component" value="Unassembled WGS sequence"/>
</dbReference>
<feature type="transmembrane region" description="Helical" evidence="7">
    <location>
        <begin position="417"/>
        <end position="436"/>
    </location>
</feature>
<dbReference type="PATRIC" id="fig|649747.3.peg.282"/>
<dbReference type="Gene3D" id="1.20.1250.20">
    <property type="entry name" value="MFS general substrate transporter like domains"/>
    <property type="match status" value="2"/>
</dbReference>
<feature type="transmembrane region" description="Helical" evidence="7">
    <location>
        <begin position="183"/>
        <end position="203"/>
    </location>
</feature>
<evidence type="ECO:0000256" key="6">
    <source>
        <dbReference type="ARBA" id="ARBA00023136"/>
    </source>
</evidence>
<evidence type="ECO:0000256" key="4">
    <source>
        <dbReference type="ARBA" id="ARBA00022692"/>
    </source>
</evidence>
<evidence type="ECO:0000256" key="1">
    <source>
        <dbReference type="ARBA" id="ARBA00004651"/>
    </source>
</evidence>
<evidence type="ECO:0000256" key="2">
    <source>
        <dbReference type="ARBA" id="ARBA00022448"/>
    </source>
</evidence>
<comment type="caution">
    <text evidence="9">The sequence shown here is derived from an EMBL/GenBank/DDBJ whole genome shotgun (WGS) entry which is preliminary data.</text>
</comment>
<feature type="transmembrane region" description="Helical" evidence="7">
    <location>
        <begin position="324"/>
        <end position="340"/>
    </location>
</feature>
<feature type="transmembrane region" description="Helical" evidence="7">
    <location>
        <begin position="291"/>
        <end position="312"/>
    </location>
</feature>
<keyword evidence="3" id="KW-1003">Cell membrane</keyword>
<feature type="transmembrane region" description="Helical" evidence="7">
    <location>
        <begin position="346"/>
        <end position="370"/>
    </location>
</feature>
<sequence>MLPNYKKGVAQVQTVAKKVWGYRHVILIILWLLYIINYFDRLAVLTFLPFIQQDLNLTPVQVGQLASIFFFAYSIAQITAGFLADKIGPKKVMNIAIIVFTTVTALTGLVKSFSQFIVLRIGLGLGEGHHFAPACRTINNWFPMAERGRSVSFFTTSWAVAPAIVPVLITSISYYFFAGEWRPIFYLLAIPGLIGMFILWYFVSDTPKEMLNKGRLTTAEYKHITDKDAAEKDAEPISPGPKKNAAIFLRDPSFYLYTLLLFCQLAVYWGTTTWLTTFLVQQHGLNIKNMGLFASAPYLVAIFAMLIGGWLMDKVLHRMKPVGIIAYLGSIPVLWMLGSIEKGQTGMLLTLLLLVGFFVNLNFGSVYAYIQKRYPKEIVGRATGLANGIGQLGSFISPLVAGYLVKIGADGTQEFGNVFIFFAICAMIAAICAMLLKEQKNPPASVLLTKEKNSAKV</sequence>
<protein>
    <submittedName>
        <fullName evidence="9">Transporter, major facilitator family protein</fullName>
    </submittedName>
</protein>
<dbReference type="GO" id="GO:0005886">
    <property type="term" value="C:plasma membrane"/>
    <property type="evidence" value="ECO:0007669"/>
    <property type="project" value="UniProtKB-SubCell"/>
</dbReference>
<reference evidence="9 10" key="1">
    <citation type="submission" date="2013-08" db="EMBL/GenBank/DDBJ databases">
        <authorList>
            <person name="Weinstock G."/>
            <person name="Sodergren E."/>
            <person name="Wylie T."/>
            <person name="Fulton L."/>
            <person name="Fulton R."/>
            <person name="Fronick C."/>
            <person name="O'Laughlin M."/>
            <person name="Godfrey J."/>
            <person name="Miner T."/>
            <person name="Herter B."/>
            <person name="Appelbaum E."/>
            <person name="Cordes M."/>
            <person name="Lek S."/>
            <person name="Wollam A."/>
            <person name="Pepin K.H."/>
            <person name="Palsikar V.B."/>
            <person name="Mitreva M."/>
            <person name="Wilson R.K."/>
        </authorList>
    </citation>
    <scope>NUCLEOTIDE SEQUENCE [LARGE SCALE GENOMIC DNA]</scope>
    <source>
        <strain evidence="9 10">ATCC 12856</strain>
    </source>
</reference>
<dbReference type="PROSITE" id="PS50850">
    <property type="entry name" value="MFS"/>
    <property type="match status" value="1"/>
</dbReference>
<keyword evidence="5 7" id="KW-1133">Transmembrane helix</keyword>
<feature type="transmembrane region" description="Helical" evidence="7">
    <location>
        <begin position="151"/>
        <end position="177"/>
    </location>
</feature>
<evidence type="ECO:0000256" key="5">
    <source>
        <dbReference type="ARBA" id="ARBA00022989"/>
    </source>
</evidence>
<accession>U1X9D0</accession>
<dbReference type="Pfam" id="PF07690">
    <property type="entry name" value="MFS_1"/>
    <property type="match status" value="1"/>
</dbReference>
<keyword evidence="2" id="KW-0813">Transport</keyword>
<dbReference type="HOGENOM" id="CLU_001265_5_1_9"/>
<comment type="subcellular location">
    <subcellularLocation>
        <location evidence="1">Cell membrane</location>
        <topology evidence="1">Multi-pass membrane protein</topology>
    </subcellularLocation>
</comment>
<evidence type="ECO:0000256" key="7">
    <source>
        <dbReference type="SAM" id="Phobius"/>
    </source>
</evidence>
<proteinExistence type="predicted"/>
<dbReference type="PANTHER" id="PTHR11662:SF399">
    <property type="entry name" value="FI19708P1-RELATED"/>
    <property type="match status" value="1"/>
</dbReference>
<dbReference type="PANTHER" id="PTHR11662">
    <property type="entry name" value="SOLUTE CARRIER FAMILY 17"/>
    <property type="match status" value="1"/>
</dbReference>
<keyword evidence="4 7" id="KW-0812">Transmembrane</keyword>
<feature type="transmembrane region" description="Helical" evidence="7">
    <location>
        <begin position="60"/>
        <end position="80"/>
    </location>
</feature>
<evidence type="ECO:0000259" key="8">
    <source>
        <dbReference type="PROSITE" id="PS50850"/>
    </source>
</evidence>
<evidence type="ECO:0000313" key="9">
    <source>
        <dbReference type="EMBL" id="ERI11575.1"/>
    </source>
</evidence>
<keyword evidence="6 7" id="KW-0472">Membrane</keyword>
<feature type="domain" description="Major facilitator superfamily (MFS) profile" evidence="8">
    <location>
        <begin position="26"/>
        <end position="441"/>
    </location>
</feature>
<evidence type="ECO:0000313" key="10">
    <source>
        <dbReference type="Proteomes" id="UP000016511"/>
    </source>
</evidence>
<dbReference type="eggNOG" id="COG2271">
    <property type="taxonomic scope" value="Bacteria"/>
</dbReference>
<dbReference type="STRING" id="649747.HMPREF0083_00311"/>
<dbReference type="InterPro" id="IPR011701">
    <property type="entry name" value="MFS"/>
</dbReference>
<feature type="transmembrane region" description="Helical" evidence="7">
    <location>
        <begin position="20"/>
        <end position="39"/>
    </location>
</feature>
<dbReference type="InterPro" id="IPR020846">
    <property type="entry name" value="MFS_dom"/>
</dbReference>
<dbReference type="GO" id="GO:0022857">
    <property type="term" value="F:transmembrane transporter activity"/>
    <property type="evidence" value="ECO:0007669"/>
    <property type="project" value="InterPro"/>
</dbReference>
<dbReference type="InterPro" id="IPR036259">
    <property type="entry name" value="MFS_trans_sf"/>
</dbReference>
<dbReference type="PIRSF" id="PIRSF002808">
    <property type="entry name" value="Hexose_phosphate_transp"/>
    <property type="match status" value="1"/>
</dbReference>
<evidence type="ECO:0000256" key="3">
    <source>
        <dbReference type="ARBA" id="ARBA00022475"/>
    </source>
</evidence>
<dbReference type="InterPro" id="IPR050382">
    <property type="entry name" value="MFS_Na/Anion_cotransporter"/>
</dbReference>
<dbReference type="InterPro" id="IPR000849">
    <property type="entry name" value="Sugar_P_transporter"/>
</dbReference>